<dbReference type="OrthoDB" id="6428254at2759"/>
<evidence type="ECO:0000313" key="1">
    <source>
        <dbReference type="EMBL" id="GBM09669.1"/>
    </source>
</evidence>
<keyword evidence="2" id="KW-1185">Reference proteome</keyword>
<feature type="non-terminal residue" evidence="1">
    <location>
        <position position="63"/>
    </location>
</feature>
<evidence type="ECO:0000313" key="2">
    <source>
        <dbReference type="Proteomes" id="UP000499080"/>
    </source>
</evidence>
<name>A0A4Y2CZX5_ARAVE</name>
<dbReference type="EMBL" id="BGPR01088049">
    <property type="protein sequence ID" value="GBM09669.1"/>
    <property type="molecule type" value="Genomic_DNA"/>
</dbReference>
<gene>
    <name evidence="1" type="ORF">AVEN_247037_1</name>
</gene>
<dbReference type="Proteomes" id="UP000499080">
    <property type="component" value="Unassembled WGS sequence"/>
</dbReference>
<protein>
    <submittedName>
        <fullName evidence="1">Uncharacterized protein</fullName>
    </submittedName>
</protein>
<organism evidence="1 2">
    <name type="scientific">Araneus ventricosus</name>
    <name type="common">Orbweaver spider</name>
    <name type="synonym">Epeira ventricosa</name>
    <dbReference type="NCBI Taxonomy" id="182803"/>
    <lineage>
        <taxon>Eukaryota</taxon>
        <taxon>Metazoa</taxon>
        <taxon>Ecdysozoa</taxon>
        <taxon>Arthropoda</taxon>
        <taxon>Chelicerata</taxon>
        <taxon>Arachnida</taxon>
        <taxon>Araneae</taxon>
        <taxon>Araneomorphae</taxon>
        <taxon>Entelegynae</taxon>
        <taxon>Araneoidea</taxon>
        <taxon>Araneidae</taxon>
        <taxon>Araneus</taxon>
    </lineage>
</organism>
<reference evidence="1 2" key="1">
    <citation type="journal article" date="2019" name="Sci. Rep.">
        <title>Orb-weaving spider Araneus ventricosus genome elucidates the spidroin gene catalogue.</title>
        <authorList>
            <person name="Kono N."/>
            <person name="Nakamura H."/>
            <person name="Ohtoshi R."/>
            <person name="Moran D.A.P."/>
            <person name="Shinohara A."/>
            <person name="Yoshida Y."/>
            <person name="Fujiwara M."/>
            <person name="Mori M."/>
            <person name="Tomita M."/>
            <person name="Arakawa K."/>
        </authorList>
    </citation>
    <scope>NUCLEOTIDE SEQUENCE [LARGE SCALE GENOMIC DNA]</scope>
</reference>
<comment type="caution">
    <text evidence="1">The sequence shown here is derived from an EMBL/GenBank/DDBJ whole genome shotgun (WGS) entry which is preliminary data.</text>
</comment>
<accession>A0A4Y2CZX5</accession>
<proteinExistence type="predicted"/>
<sequence>MENKRNRVINSEAGLALFRRNPDEFLRRHIPVDETWMQYYTPETKEQSKQWVLKAIRLRRRRR</sequence>
<dbReference type="AlphaFoldDB" id="A0A4Y2CZX5"/>